<protein>
    <submittedName>
        <fullName evidence="7">Histidine kinase</fullName>
    </submittedName>
</protein>
<evidence type="ECO:0000259" key="5">
    <source>
        <dbReference type="PROSITE" id="PS50109"/>
    </source>
</evidence>
<dbReference type="PANTHER" id="PTHR47429:SF2">
    <property type="entry name" value="PROTEIN TWIN LOV 1"/>
    <property type="match status" value="1"/>
</dbReference>
<keyword evidence="7" id="KW-0418">Kinase</keyword>
<evidence type="ECO:0000313" key="7">
    <source>
        <dbReference type="EMBL" id="EMA66818.1"/>
    </source>
</evidence>
<dbReference type="CDD" id="cd00075">
    <property type="entry name" value="HATPase"/>
    <property type="match status" value="1"/>
</dbReference>
<dbReference type="SMART" id="SM00387">
    <property type="entry name" value="HATPase_c"/>
    <property type="match status" value="1"/>
</dbReference>
<proteinExistence type="predicted"/>
<dbReference type="PROSITE" id="PS50109">
    <property type="entry name" value="HIS_KIN"/>
    <property type="match status" value="1"/>
</dbReference>
<dbReference type="InterPro" id="IPR036890">
    <property type="entry name" value="HATPase_C_sf"/>
</dbReference>
<dbReference type="PROSITE" id="PS50113">
    <property type="entry name" value="PAC"/>
    <property type="match status" value="1"/>
</dbReference>
<gene>
    <name evidence="7" type="ORF">C461_09916</name>
</gene>
<evidence type="ECO:0000259" key="6">
    <source>
        <dbReference type="PROSITE" id="PS50113"/>
    </source>
</evidence>
<dbReference type="OrthoDB" id="230688at2157"/>
<evidence type="ECO:0000256" key="2">
    <source>
        <dbReference type="ARBA" id="ARBA00022643"/>
    </source>
</evidence>
<evidence type="ECO:0000313" key="8">
    <source>
        <dbReference type="Proteomes" id="UP000011575"/>
    </source>
</evidence>
<dbReference type="SMART" id="SM00086">
    <property type="entry name" value="PAC"/>
    <property type="match status" value="1"/>
</dbReference>
<dbReference type="SUPFAM" id="SSF55874">
    <property type="entry name" value="ATPase domain of HSP90 chaperone/DNA topoisomerase II/histidine kinase"/>
    <property type="match status" value="1"/>
</dbReference>
<dbReference type="SUPFAM" id="SSF47384">
    <property type="entry name" value="Homodimeric domain of signal transducing histidine kinase"/>
    <property type="match status" value="1"/>
</dbReference>
<dbReference type="InterPro" id="IPR035965">
    <property type="entry name" value="PAS-like_dom_sf"/>
</dbReference>
<dbReference type="NCBIfam" id="TIGR00229">
    <property type="entry name" value="sensory_box"/>
    <property type="match status" value="1"/>
</dbReference>
<dbReference type="InterPro" id="IPR000014">
    <property type="entry name" value="PAS"/>
</dbReference>
<name>M0PAC7_9EURY</name>
<keyword evidence="2" id="KW-0288">FMN</keyword>
<dbReference type="STRING" id="1230454.C461_09916"/>
<dbReference type="InterPro" id="IPR001610">
    <property type="entry name" value="PAC"/>
</dbReference>
<dbReference type="PATRIC" id="fig|1230454.4.peg.1998"/>
<feature type="domain" description="PAC" evidence="6">
    <location>
        <begin position="234"/>
        <end position="288"/>
    </location>
</feature>
<keyword evidence="8" id="KW-1185">Reference proteome</keyword>
<dbReference type="Gene3D" id="3.30.450.20">
    <property type="entry name" value="PAS domain"/>
    <property type="match status" value="1"/>
</dbReference>
<dbReference type="Pfam" id="PF02518">
    <property type="entry name" value="HATPase_c"/>
    <property type="match status" value="1"/>
</dbReference>
<keyword evidence="3" id="KW-0157">Chromophore</keyword>
<dbReference type="RefSeq" id="WP_008000810.1">
    <property type="nucleotide sequence ID" value="NZ_AOJI01000025.1"/>
</dbReference>
<dbReference type="Proteomes" id="UP000011575">
    <property type="component" value="Unassembled WGS sequence"/>
</dbReference>
<sequence length="522" mass="57660">MDPGSGETNDDDAPGESPVSGGPFALDGERILLFMRPGRNRDLLVETLSDHYAVDATTDVGALESTFDCCVFDAREFNRVAGTIQPRRALSSPVFLPFVLLVGDRSVAPATDNAWEYVDEVIDMPVRKTALRSRIANLVERRRTSLRLAERERKLADTVEDLRLKERAMDEAPVGITIAESGDGENPLVYANAEFEALTGYGPEIFGTDCRFLQGEETDPDTRATLREAIDAERPVSVDILNYRRNGQKFWNRLTVAPIRDGDGTVTHYVGFQTDITDRKIRERRLEVMSRVLNHNLRNKMNLVDGYTELLRRTLSDRDLDDEGLRRPLDVIAETIDDLLGLAEAVRKIDRTLSDAAAEPAVDLRDSLADIVDRMADRYPEATVELSFSDWLAPADDSTGADEFDDAGDAGTPLRVAVTGLETAIEEGVENAVKHNDGPHPSVAIRVERPAPDWVAIEIEDDGPGIPDHETRVLEHGETSLTHADRLGIWLMYWVVNKAGGEFSVSTGDTGTTLRLAVPVDP</sequence>
<dbReference type="InterPro" id="IPR011006">
    <property type="entry name" value="CheY-like_superfamily"/>
</dbReference>
<dbReference type="GO" id="GO:0000155">
    <property type="term" value="F:phosphorelay sensor kinase activity"/>
    <property type="evidence" value="ECO:0007669"/>
    <property type="project" value="InterPro"/>
</dbReference>
<dbReference type="InterPro" id="IPR003594">
    <property type="entry name" value="HATPase_dom"/>
</dbReference>
<dbReference type="CDD" id="cd00130">
    <property type="entry name" value="PAS"/>
    <property type="match status" value="1"/>
</dbReference>
<dbReference type="EMBL" id="AOJI01000025">
    <property type="protein sequence ID" value="EMA66818.1"/>
    <property type="molecule type" value="Genomic_DNA"/>
</dbReference>
<dbReference type="SUPFAM" id="SSF52172">
    <property type="entry name" value="CheY-like"/>
    <property type="match status" value="1"/>
</dbReference>
<keyword evidence="7" id="KW-0808">Transferase</keyword>
<evidence type="ECO:0000256" key="3">
    <source>
        <dbReference type="ARBA" id="ARBA00022991"/>
    </source>
</evidence>
<dbReference type="AlphaFoldDB" id="M0PAC7"/>
<dbReference type="InterPro" id="IPR036097">
    <property type="entry name" value="HisK_dim/P_sf"/>
</dbReference>
<evidence type="ECO:0000256" key="1">
    <source>
        <dbReference type="ARBA" id="ARBA00022630"/>
    </source>
</evidence>
<comment type="caution">
    <text evidence="7">The sequence shown here is derived from an EMBL/GenBank/DDBJ whole genome shotgun (WGS) entry which is preliminary data.</text>
</comment>
<dbReference type="Gene3D" id="3.30.565.10">
    <property type="entry name" value="Histidine kinase-like ATPase, C-terminal domain"/>
    <property type="match status" value="1"/>
</dbReference>
<dbReference type="PANTHER" id="PTHR47429">
    <property type="entry name" value="PROTEIN TWIN LOV 1"/>
    <property type="match status" value="1"/>
</dbReference>
<feature type="region of interest" description="Disordered" evidence="4">
    <location>
        <begin position="1"/>
        <end position="23"/>
    </location>
</feature>
<evidence type="ECO:0000256" key="4">
    <source>
        <dbReference type="SAM" id="MobiDB-lite"/>
    </source>
</evidence>
<reference evidence="7 8" key="1">
    <citation type="journal article" date="2014" name="PLoS Genet.">
        <title>Phylogenetically driven sequencing of extremely halophilic archaea reveals strategies for static and dynamic osmo-response.</title>
        <authorList>
            <person name="Becker E.A."/>
            <person name="Seitzer P.M."/>
            <person name="Tritt A."/>
            <person name="Larsen D."/>
            <person name="Krusor M."/>
            <person name="Yao A.I."/>
            <person name="Wu D."/>
            <person name="Madern D."/>
            <person name="Eisen J.A."/>
            <person name="Darling A.E."/>
            <person name="Facciotti M.T."/>
        </authorList>
    </citation>
    <scope>NUCLEOTIDE SEQUENCE [LARGE SCALE GENOMIC DNA]</scope>
    <source>
        <strain evidence="7 8">JCM 13560</strain>
    </source>
</reference>
<dbReference type="SUPFAM" id="SSF55785">
    <property type="entry name" value="PYP-like sensor domain (PAS domain)"/>
    <property type="match status" value="1"/>
</dbReference>
<accession>M0PAC7</accession>
<feature type="domain" description="Histidine kinase" evidence="5">
    <location>
        <begin position="292"/>
        <end position="522"/>
    </location>
</feature>
<organism evidence="7 8">
    <name type="scientific">Halorubrum aidingense JCM 13560</name>
    <dbReference type="NCBI Taxonomy" id="1230454"/>
    <lineage>
        <taxon>Archaea</taxon>
        <taxon>Methanobacteriati</taxon>
        <taxon>Methanobacteriota</taxon>
        <taxon>Stenosarchaea group</taxon>
        <taxon>Halobacteria</taxon>
        <taxon>Halobacteriales</taxon>
        <taxon>Haloferacaceae</taxon>
        <taxon>Halorubrum</taxon>
    </lineage>
</organism>
<dbReference type="InterPro" id="IPR000700">
    <property type="entry name" value="PAS-assoc_C"/>
</dbReference>
<dbReference type="Pfam" id="PF13426">
    <property type="entry name" value="PAS_9"/>
    <property type="match status" value="1"/>
</dbReference>
<keyword evidence="1" id="KW-0285">Flavoprotein</keyword>
<dbReference type="InterPro" id="IPR005467">
    <property type="entry name" value="His_kinase_dom"/>
</dbReference>